<dbReference type="InterPro" id="IPR040198">
    <property type="entry name" value="Fido_containing"/>
</dbReference>
<keyword evidence="6" id="KW-1185">Reference proteome</keyword>
<dbReference type="InterPro" id="IPR036597">
    <property type="entry name" value="Fido-like_dom_sf"/>
</dbReference>
<proteinExistence type="predicted"/>
<dbReference type="PANTHER" id="PTHR13504:SF38">
    <property type="entry name" value="FIDO DOMAIN-CONTAINING PROTEIN"/>
    <property type="match status" value="1"/>
</dbReference>
<keyword evidence="2" id="KW-0547">Nucleotide-binding</keyword>
<dbReference type="PROSITE" id="PS51459">
    <property type="entry name" value="FIDO"/>
    <property type="match status" value="1"/>
</dbReference>
<evidence type="ECO:0000313" key="5">
    <source>
        <dbReference type="EMBL" id="SDN47131.1"/>
    </source>
</evidence>
<feature type="active site" evidence="1">
    <location>
        <position position="160"/>
    </location>
</feature>
<dbReference type="OrthoDB" id="9813719at2"/>
<dbReference type="PANTHER" id="PTHR13504">
    <property type="entry name" value="FIDO DOMAIN-CONTAINING PROTEIN DDB_G0283145"/>
    <property type="match status" value="1"/>
</dbReference>
<dbReference type="SUPFAM" id="SSF140931">
    <property type="entry name" value="Fic-like"/>
    <property type="match status" value="1"/>
</dbReference>
<keyword evidence="2" id="KW-0067">ATP-binding</keyword>
<protein>
    <submittedName>
        <fullName evidence="5">Fic family protein</fullName>
    </submittedName>
</protein>
<dbReference type="InterPro" id="IPR003812">
    <property type="entry name" value="Fido"/>
</dbReference>
<evidence type="ECO:0000256" key="1">
    <source>
        <dbReference type="PIRSR" id="PIRSR640198-1"/>
    </source>
</evidence>
<name>A0A1H0BND0_9BACL</name>
<dbReference type="Gene3D" id="1.10.3290.10">
    <property type="entry name" value="Fido-like domain"/>
    <property type="match status" value="1"/>
</dbReference>
<evidence type="ECO:0000256" key="2">
    <source>
        <dbReference type="PIRSR" id="PIRSR640198-2"/>
    </source>
</evidence>
<gene>
    <name evidence="5" type="ORF">SAMN04488137_4581</name>
</gene>
<reference evidence="6" key="1">
    <citation type="submission" date="2016-10" db="EMBL/GenBank/DDBJ databases">
        <authorList>
            <person name="Varghese N."/>
            <person name="Submissions S."/>
        </authorList>
    </citation>
    <scope>NUCLEOTIDE SEQUENCE [LARGE SCALE GENOMIC DNA]</scope>
    <source>
        <strain evidence="6">CGMCC 1.6854</strain>
    </source>
</reference>
<dbReference type="AlphaFoldDB" id="A0A1H0BND0"/>
<dbReference type="GO" id="GO:0005524">
    <property type="term" value="F:ATP binding"/>
    <property type="evidence" value="ECO:0007669"/>
    <property type="project" value="UniProtKB-KW"/>
</dbReference>
<evidence type="ECO:0000256" key="3">
    <source>
        <dbReference type="PIRSR" id="PIRSR640198-3"/>
    </source>
</evidence>
<dbReference type="RefSeq" id="WP_090238665.1">
    <property type="nucleotide sequence ID" value="NZ_FNHW01000005.1"/>
</dbReference>
<dbReference type="Pfam" id="PF02661">
    <property type="entry name" value="Fic"/>
    <property type="match status" value="1"/>
</dbReference>
<accession>A0A1H0BND0</accession>
<feature type="binding site" evidence="2">
    <location>
        <begin position="164"/>
        <end position="171"/>
    </location>
    <ligand>
        <name>ATP</name>
        <dbReference type="ChEBI" id="CHEBI:30616"/>
    </ligand>
</feature>
<dbReference type="Proteomes" id="UP000199544">
    <property type="component" value="Unassembled WGS sequence"/>
</dbReference>
<feature type="domain" description="Fido" evidence="4">
    <location>
        <begin position="78"/>
        <end position="218"/>
    </location>
</feature>
<evidence type="ECO:0000259" key="4">
    <source>
        <dbReference type="PROSITE" id="PS51459"/>
    </source>
</evidence>
<dbReference type="STRING" id="459525.SAMN04488137_4581"/>
<evidence type="ECO:0000313" key="6">
    <source>
        <dbReference type="Proteomes" id="UP000199544"/>
    </source>
</evidence>
<organism evidence="5 6">
    <name type="scientific">Fictibacillus solisalsi</name>
    <dbReference type="NCBI Taxonomy" id="459525"/>
    <lineage>
        <taxon>Bacteria</taxon>
        <taxon>Bacillati</taxon>
        <taxon>Bacillota</taxon>
        <taxon>Bacilli</taxon>
        <taxon>Bacillales</taxon>
        <taxon>Fictibacillaceae</taxon>
        <taxon>Fictibacillus</taxon>
    </lineage>
</organism>
<sequence length="257" mass="29963">MLGHNQYLPKEYLNDVLVRLAHHSTAIEGNTISLADTVTILLYNTVPSGVQLRELYEIDNHKEAFHYVLNSVDNNEALTIDKMLDFHELLMNKLLHHKGKFKTGENAIQGADFLSALVRETPRLMRQWVNDLNWQLDNTKDRNKILEIVGYSHIQFERIHPFTDGNGRTGRLLINYSLLQRGLLPLVIIEAKNKSEYINILAKQDPKAFRDFALPIIDQEEERFKRFMNKELSHIKTNDVIPLNSKQRQRRNANLER</sequence>
<feature type="site" description="Important for autoinhibition of adenylyltransferase activity" evidence="3">
    <location>
        <position position="28"/>
    </location>
</feature>
<dbReference type="EMBL" id="FNHW01000005">
    <property type="protein sequence ID" value="SDN47131.1"/>
    <property type="molecule type" value="Genomic_DNA"/>
</dbReference>